<dbReference type="CDD" id="cd00093">
    <property type="entry name" value="HTH_XRE"/>
    <property type="match status" value="1"/>
</dbReference>
<proteinExistence type="predicted"/>
<dbReference type="RefSeq" id="WP_331790663.1">
    <property type="nucleotide sequence ID" value="NZ_BAAAUO010000003.1"/>
</dbReference>
<dbReference type="EMBL" id="JAZHOV010000001">
    <property type="protein sequence ID" value="MEF2254014.1"/>
    <property type="molecule type" value="Genomic_DNA"/>
</dbReference>
<accession>A0ABU7V2V9</accession>
<dbReference type="PROSITE" id="PS50943">
    <property type="entry name" value="HTH_CROC1"/>
    <property type="match status" value="1"/>
</dbReference>
<dbReference type="InterPro" id="IPR001387">
    <property type="entry name" value="Cro/C1-type_HTH"/>
</dbReference>
<evidence type="ECO:0000259" key="1">
    <source>
        <dbReference type="PROSITE" id="PS50943"/>
    </source>
</evidence>
<dbReference type="SMART" id="SM00530">
    <property type="entry name" value="HTH_XRE"/>
    <property type="match status" value="1"/>
</dbReference>
<gene>
    <name evidence="2" type="ORF">V2V91_02530</name>
</gene>
<dbReference type="SUPFAM" id="SSF47413">
    <property type="entry name" value="lambda repressor-like DNA-binding domains"/>
    <property type="match status" value="1"/>
</dbReference>
<dbReference type="Gene3D" id="1.10.260.40">
    <property type="entry name" value="lambda repressor-like DNA-binding domains"/>
    <property type="match status" value="1"/>
</dbReference>
<evidence type="ECO:0000313" key="3">
    <source>
        <dbReference type="Proteomes" id="UP001351900"/>
    </source>
</evidence>
<feature type="domain" description="HTH cro/C1-type" evidence="1">
    <location>
        <begin position="15"/>
        <end position="70"/>
    </location>
</feature>
<reference evidence="2 3" key="1">
    <citation type="submission" date="2024-01" db="EMBL/GenBank/DDBJ databases">
        <title>the genome sequence of strain Microbacterium schleiferi NBRC 15075.</title>
        <authorList>
            <person name="Ding Y."/>
            <person name="Zhang G."/>
        </authorList>
    </citation>
    <scope>NUCLEOTIDE SEQUENCE [LARGE SCALE GENOMIC DNA]</scope>
    <source>
        <strain evidence="2 3">NBRC 15075</strain>
    </source>
</reference>
<evidence type="ECO:0000313" key="2">
    <source>
        <dbReference type="EMBL" id="MEF2254014.1"/>
    </source>
</evidence>
<keyword evidence="3" id="KW-1185">Reference proteome</keyword>
<name>A0ABU7V2V9_9MICO</name>
<comment type="caution">
    <text evidence="2">The sequence shown here is derived from an EMBL/GenBank/DDBJ whole genome shotgun (WGS) entry which is preliminary data.</text>
</comment>
<dbReference type="Proteomes" id="UP001351900">
    <property type="component" value="Unassembled WGS sequence"/>
</dbReference>
<dbReference type="Pfam" id="PF13560">
    <property type="entry name" value="HTH_31"/>
    <property type="match status" value="1"/>
</dbReference>
<dbReference type="InterPro" id="IPR010982">
    <property type="entry name" value="Lambda_DNA-bd_dom_sf"/>
</dbReference>
<sequence>MRVLIDDPSDLGRLIRRIREQHGWSQRRLAAALGVGQRYVHELETGRAKRFDTHYLQVLAALGVQLVAEVDDPDPAASES</sequence>
<protein>
    <submittedName>
        <fullName evidence="2">Helix-turn-helix domain-containing protein</fullName>
    </submittedName>
</protein>
<organism evidence="2 3">
    <name type="scientific">Microbacterium schleiferi</name>
    <dbReference type="NCBI Taxonomy" id="69362"/>
    <lineage>
        <taxon>Bacteria</taxon>
        <taxon>Bacillati</taxon>
        <taxon>Actinomycetota</taxon>
        <taxon>Actinomycetes</taxon>
        <taxon>Micrococcales</taxon>
        <taxon>Microbacteriaceae</taxon>
        <taxon>Microbacterium</taxon>
    </lineage>
</organism>